<gene>
    <name evidence="1" type="ORF">IE53DRAFT_118884</name>
</gene>
<organism evidence="1 2">
    <name type="scientific">Violaceomyces palustris</name>
    <dbReference type="NCBI Taxonomy" id="1673888"/>
    <lineage>
        <taxon>Eukaryota</taxon>
        <taxon>Fungi</taxon>
        <taxon>Dikarya</taxon>
        <taxon>Basidiomycota</taxon>
        <taxon>Ustilaginomycotina</taxon>
        <taxon>Ustilaginomycetes</taxon>
        <taxon>Violaceomycetales</taxon>
        <taxon>Violaceomycetaceae</taxon>
        <taxon>Violaceomyces</taxon>
    </lineage>
</organism>
<evidence type="ECO:0000313" key="2">
    <source>
        <dbReference type="Proteomes" id="UP000245626"/>
    </source>
</evidence>
<dbReference type="EMBL" id="KZ819985">
    <property type="protein sequence ID" value="PWN49964.1"/>
    <property type="molecule type" value="Genomic_DNA"/>
</dbReference>
<evidence type="ECO:0000313" key="1">
    <source>
        <dbReference type="EMBL" id="PWN49964.1"/>
    </source>
</evidence>
<keyword evidence="2" id="KW-1185">Reference proteome</keyword>
<sequence length="150" mass="16305">MSLCTHTVSLLATPSSHGKQSATDGNSSALPRSLAHWPLALLDLGSPPPLFPFAGSKSPPYGLPFRPPLSPLRIEQAAEANQGSQDQTWAFGCVPMTHYYLTTYDPTPPSPEEPSHSPPYILHPTPSSIQKDPVFLYHFYCIPLLQPTKG</sequence>
<name>A0ACD0NVV6_9BASI</name>
<proteinExistence type="predicted"/>
<dbReference type="Proteomes" id="UP000245626">
    <property type="component" value="Unassembled WGS sequence"/>
</dbReference>
<protein>
    <submittedName>
        <fullName evidence="1">Uncharacterized protein</fullName>
    </submittedName>
</protein>
<reference evidence="1 2" key="1">
    <citation type="journal article" date="2018" name="Mol. Biol. Evol.">
        <title>Broad Genomic Sampling Reveals a Smut Pathogenic Ancestry of the Fungal Clade Ustilaginomycotina.</title>
        <authorList>
            <person name="Kijpornyongpan T."/>
            <person name="Mondo S.J."/>
            <person name="Barry K."/>
            <person name="Sandor L."/>
            <person name="Lee J."/>
            <person name="Lipzen A."/>
            <person name="Pangilinan J."/>
            <person name="LaButti K."/>
            <person name="Hainaut M."/>
            <person name="Henrissat B."/>
            <person name="Grigoriev I.V."/>
            <person name="Spatafora J.W."/>
            <person name="Aime M.C."/>
        </authorList>
    </citation>
    <scope>NUCLEOTIDE SEQUENCE [LARGE SCALE GENOMIC DNA]</scope>
    <source>
        <strain evidence="1 2">SA 807</strain>
    </source>
</reference>
<accession>A0ACD0NVV6</accession>